<evidence type="ECO:0008006" key="8">
    <source>
        <dbReference type="Google" id="ProtNLM"/>
    </source>
</evidence>
<accession>A0A8H3CQF4</accession>
<evidence type="ECO:0000313" key="6">
    <source>
        <dbReference type="EMBL" id="CAE6492319.1"/>
    </source>
</evidence>
<dbReference type="Gene3D" id="1.25.10.10">
    <property type="entry name" value="Leucine-rich Repeat Variant"/>
    <property type="match status" value="1"/>
</dbReference>
<evidence type="ECO:0000256" key="1">
    <source>
        <dbReference type="ARBA" id="ARBA00004308"/>
    </source>
</evidence>
<dbReference type="EMBL" id="CAJMWZ010004564">
    <property type="protein sequence ID" value="CAE6492319.1"/>
    <property type="molecule type" value="Genomic_DNA"/>
</dbReference>
<dbReference type="GO" id="GO:0015031">
    <property type="term" value="P:protein transport"/>
    <property type="evidence" value="ECO:0007669"/>
    <property type="project" value="UniProtKB-KW"/>
</dbReference>
<name>A0A8H3CQF4_9AGAM</name>
<feature type="compositionally biased region" description="Polar residues" evidence="5">
    <location>
        <begin position="717"/>
        <end position="732"/>
    </location>
</feature>
<dbReference type="AlphaFoldDB" id="A0A8H3CQF4"/>
<feature type="region of interest" description="Disordered" evidence="5">
    <location>
        <begin position="744"/>
        <end position="805"/>
    </location>
</feature>
<feature type="compositionally biased region" description="Polar residues" evidence="5">
    <location>
        <begin position="697"/>
        <end position="708"/>
    </location>
</feature>
<dbReference type="InterPro" id="IPR016024">
    <property type="entry name" value="ARM-type_fold"/>
</dbReference>
<keyword evidence="4" id="KW-0472">Membrane</keyword>
<evidence type="ECO:0000313" key="7">
    <source>
        <dbReference type="Proteomes" id="UP000663850"/>
    </source>
</evidence>
<dbReference type="GO" id="GO:0012505">
    <property type="term" value="C:endomembrane system"/>
    <property type="evidence" value="ECO:0007669"/>
    <property type="project" value="UniProtKB-SubCell"/>
</dbReference>
<comment type="subcellular location">
    <subcellularLocation>
        <location evidence="1">Endomembrane system</location>
    </subcellularLocation>
</comment>
<evidence type="ECO:0000256" key="2">
    <source>
        <dbReference type="ARBA" id="ARBA00022448"/>
    </source>
</evidence>
<evidence type="ECO:0000256" key="4">
    <source>
        <dbReference type="ARBA" id="ARBA00023136"/>
    </source>
</evidence>
<dbReference type="Proteomes" id="UP000663850">
    <property type="component" value="Unassembled WGS sequence"/>
</dbReference>
<keyword evidence="2" id="KW-0813">Transport</keyword>
<evidence type="ECO:0000256" key="3">
    <source>
        <dbReference type="ARBA" id="ARBA00022927"/>
    </source>
</evidence>
<comment type="caution">
    <text evidence="6">The sequence shown here is derived from an EMBL/GenBank/DDBJ whole genome shotgun (WGS) entry which is preliminary data.</text>
</comment>
<feature type="compositionally biased region" description="Polar residues" evidence="5">
    <location>
        <begin position="845"/>
        <end position="858"/>
    </location>
</feature>
<proteinExistence type="predicted"/>
<feature type="region of interest" description="Disordered" evidence="5">
    <location>
        <begin position="688"/>
        <end position="732"/>
    </location>
</feature>
<dbReference type="InterPro" id="IPR050840">
    <property type="entry name" value="Adaptor_Complx_Large_Subunit"/>
</dbReference>
<dbReference type="SUPFAM" id="SSF48371">
    <property type="entry name" value="ARM repeat"/>
    <property type="match status" value="1"/>
</dbReference>
<keyword evidence="3" id="KW-0653">Protein transport</keyword>
<dbReference type="PANTHER" id="PTHR22780">
    <property type="entry name" value="ADAPTIN, ALPHA/GAMMA/EPSILON"/>
    <property type="match status" value="1"/>
</dbReference>
<feature type="region of interest" description="Disordered" evidence="5">
    <location>
        <begin position="833"/>
        <end position="858"/>
    </location>
</feature>
<dbReference type="GO" id="GO:0005737">
    <property type="term" value="C:cytoplasm"/>
    <property type="evidence" value="ECO:0007669"/>
    <property type="project" value="UniProtKB-ARBA"/>
</dbReference>
<dbReference type="InterPro" id="IPR011989">
    <property type="entry name" value="ARM-like"/>
</dbReference>
<sequence length="990" mass="107792">MDSYLNSSAVNRHHYALTHKIENASSAQESDAAIWSEIERIRKAIERGLTNVQGELVILMYCHTAAVVRPVSTADLEFALSPAVNLAATGRAVKDRRVGYNFCAQFMSSDHPLQLMLVNTVRKEIESDELAHIVLALDFIISSPSQFLAPAVAPRLEVLLGHKSQNLRHRALLALRALDTLSSDPPDSYLAHHSSTIIRRITRAAREDRIRSDEIGAVGALLVAARDLLKARIFRPGDVIPPVLALLEKAILNLKQCSPRLVTPLISTLQSSLIDKADSNEIPDDTLTDIAKCAIRVVFAFADRPASPNVLQAFRLLGTLPVRIVHSLFSLGSTNTPSPNPAAESPAKKPKQRRHAVVVLRPLIVSRDPTERWTGLTCLNSLDVRLWAGLPLEDGGNSTDLIPPVLDEWEVGAIMRGLSDRDQTIRKLTMEVLYKVDPQLVHAFLEQLLTPPPTASSATPQSKPIDALEVLSFLYPKDGAGFARGVSRVIDIISKREQSGGKPVAPAVNDKLVEGVILIVHGGDLAFCSAFADTLLEKIERDLDTSSLISPLAPAAGPSTEAGQAPTPGSISGSKVDPTIILLFATTAIDVSSKIRRAVEVLLNLLPGRGAGIQEVLLLAALRLVPRLEQEADVRATKKHAEEFAKTQVLSRHRCELFVQFVQDIEVLRRMVDETRAKSLPEFLQALLSHKPPSNPTPSREASLSPKASTLRKFGSPNPSSGRTITPEFSNVSLTNSPALRYDAYASPQPVPRRNRPTPQSPFRRESEIMSSSSNSPFASGDLDDGSQTRKGKQPASHLQLDVSETANPNADLITLHAVESPFREETDFRTLSLDESDPARHASDTSSPPFHTAVMTSPRLNQDGGDLAPSDADAIWSSFDSAEADSTLSLGRQTLRGWCDRSPESVGNALRGMDVGFVTQRVGLKHGATTQEKEVFAFIPTPPDSPDTDVARAVVRLKPADDGSCLWMLRCVEFELRVRIRKLLDGEST</sequence>
<evidence type="ECO:0000256" key="5">
    <source>
        <dbReference type="SAM" id="MobiDB-lite"/>
    </source>
</evidence>
<organism evidence="6 7">
    <name type="scientific">Rhizoctonia solani</name>
    <dbReference type="NCBI Taxonomy" id="456999"/>
    <lineage>
        <taxon>Eukaryota</taxon>
        <taxon>Fungi</taxon>
        <taxon>Dikarya</taxon>
        <taxon>Basidiomycota</taxon>
        <taxon>Agaricomycotina</taxon>
        <taxon>Agaricomycetes</taxon>
        <taxon>Cantharellales</taxon>
        <taxon>Ceratobasidiaceae</taxon>
        <taxon>Rhizoctonia</taxon>
    </lineage>
</organism>
<gene>
    <name evidence="6" type="ORF">RDB_LOCUS86216</name>
</gene>
<protein>
    <recommendedName>
        <fullName evidence="8">Adaptin amino-terminal region protein</fullName>
    </recommendedName>
</protein>
<reference evidence="6" key="1">
    <citation type="submission" date="2021-01" db="EMBL/GenBank/DDBJ databases">
        <authorList>
            <person name="Kaushik A."/>
        </authorList>
    </citation>
    <scope>NUCLEOTIDE SEQUENCE</scope>
    <source>
        <strain evidence="6">Type strain: AG8-Rh-89/</strain>
    </source>
</reference>